<dbReference type="Pfam" id="PF04024">
    <property type="entry name" value="PspC"/>
    <property type="match status" value="1"/>
</dbReference>
<dbReference type="Proteomes" id="UP000270868">
    <property type="component" value="Unassembled WGS sequence"/>
</dbReference>
<evidence type="ECO:0000313" key="9">
    <source>
        <dbReference type="Proteomes" id="UP000270868"/>
    </source>
</evidence>
<dbReference type="AlphaFoldDB" id="A0A3R9KTP0"/>
<dbReference type="InterPro" id="IPR052027">
    <property type="entry name" value="PspC"/>
</dbReference>
<keyword evidence="3 6" id="KW-0812">Transmembrane</keyword>
<dbReference type="GO" id="GO:0005886">
    <property type="term" value="C:plasma membrane"/>
    <property type="evidence" value="ECO:0007669"/>
    <property type="project" value="UniProtKB-SubCell"/>
</dbReference>
<evidence type="ECO:0000256" key="3">
    <source>
        <dbReference type="ARBA" id="ARBA00022692"/>
    </source>
</evidence>
<comment type="caution">
    <text evidence="8">The sequence shown here is derived from an EMBL/GenBank/DDBJ whole genome shotgun (WGS) entry which is preliminary data.</text>
</comment>
<evidence type="ECO:0000256" key="6">
    <source>
        <dbReference type="SAM" id="Phobius"/>
    </source>
</evidence>
<keyword evidence="2" id="KW-1003">Cell membrane</keyword>
<name>A0A3R9KTP0_STRCR</name>
<keyword evidence="8" id="KW-0238">DNA-binding</keyword>
<organism evidence="8 9">
    <name type="scientific">Streptococcus cristatus</name>
    <dbReference type="NCBI Taxonomy" id="45634"/>
    <lineage>
        <taxon>Bacteria</taxon>
        <taxon>Bacillati</taxon>
        <taxon>Bacillota</taxon>
        <taxon>Bacilli</taxon>
        <taxon>Lactobacillales</taxon>
        <taxon>Streptococcaceae</taxon>
        <taxon>Streptococcus</taxon>
    </lineage>
</organism>
<dbReference type="GO" id="GO:0003677">
    <property type="term" value="F:DNA binding"/>
    <property type="evidence" value="ECO:0007669"/>
    <property type="project" value="UniProtKB-KW"/>
</dbReference>
<evidence type="ECO:0000259" key="7">
    <source>
        <dbReference type="Pfam" id="PF04024"/>
    </source>
</evidence>
<dbReference type="InterPro" id="IPR007168">
    <property type="entry name" value="Phageshock_PspC_N"/>
</dbReference>
<gene>
    <name evidence="8" type="ORF">D8792_08315</name>
</gene>
<evidence type="ECO:0000256" key="5">
    <source>
        <dbReference type="ARBA" id="ARBA00023136"/>
    </source>
</evidence>
<dbReference type="PANTHER" id="PTHR33885">
    <property type="entry name" value="PHAGE SHOCK PROTEIN C"/>
    <property type="match status" value="1"/>
</dbReference>
<feature type="domain" description="Phage shock protein PspC N-terminal" evidence="7">
    <location>
        <begin position="3"/>
        <end position="60"/>
    </location>
</feature>
<feature type="transmembrane region" description="Helical" evidence="6">
    <location>
        <begin position="30"/>
        <end position="57"/>
    </location>
</feature>
<evidence type="ECO:0000256" key="2">
    <source>
        <dbReference type="ARBA" id="ARBA00022475"/>
    </source>
</evidence>
<proteinExistence type="predicted"/>
<accession>A0A3R9KTP0</accession>
<keyword evidence="5 6" id="KW-0472">Membrane</keyword>
<reference evidence="8 9" key="1">
    <citation type="submission" date="2018-11" db="EMBL/GenBank/DDBJ databases">
        <title>Species Designations Belie Phenotypic and Genotypic Heterogeneity in Oral Streptococci.</title>
        <authorList>
            <person name="Velsko I."/>
        </authorList>
    </citation>
    <scope>NUCLEOTIDE SEQUENCE [LARGE SCALE GENOMIC DNA]</scope>
    <source>
        <strain evidence="8 9">A52</strain>
    </source>
</reference>
<evidence type="ECO:0000313" key="8">
    <source>
        <dbReference type="EMBL" id="RSJ88652.1"/>
    </source>
</evidence>
<dbReference type="RefSeq" id="WP_125373692.1">
    <property type="nucleotide sequence ID" value="NZ_CAUUYS010000010.1"/>
</dbReference>
<evidence type="ECO:0000256" key="1">
    <source>
        <dbReference type="ARBA" id="ARBA00004162"/>
    </source>
</evidence>
<protein>
    <submittedName>
        <fullName evidence="8">DNA-binding transcriptional activator PspC</fullName>
    </submittedName>
</protein>
<keyword evidence="4 6" id="KW-1133">Transmembrane helix</keyword>
<dbReference type="EMBL" id="RJPS01000010">
    <property type="protein sequence ID" value="RSJ88652.1"/>
    <property type="molecule type" value="Genomic_DNA"/>
</dbReference>
<evidence type="ECO:0000256" key="4">
    <source>
        <dbReference type="ARBA" id="ARBA00022989"/>
    </source>
</evidence>
<sequence>MARRLTRSADDKIIAGVCSGLARYFNIDPVIIRVIWGVSFFANGIGLLPYLIFWVILPEE</sequence>
<comment type="subcellular location">
    <subcellularLocation>
        <location evidence="1">Cell membrane</location>
        <topology evidence="1">Single-pass membrane protein</topology>
    </subcellularLocation>
</comment>
<dbReference type="PANTHER" id="PTHR33885:SF3">
    <property type="entry name" value="PHAGE SHOCK PROTEIN C"/>
    <property type="match status" value="1"/>
</dbReference>